<dbReference type="PROSITE" id="PS51186">
    <property type="entry name" value="GNAT"/>
    <property type="match status" value="1"/>
</dbReference>
<dbReference type="PANTHER" id="PTHR10545:SF29">
    <property type="entry name" value="GH14572P-RELATED"/>
    <property type="match status" value="1"/>
</dbReference>
<comment type="caution">
    <text evidence="5">The sequence shown here is derived from an EMBL/GenBank/DDBJ whole genome shotgun (WGS) entry which is preliminary data.</text>
</comment>
<dbReference type="GO" id="GO:0008080">
    <property type="term" value="F:N-acetyltransferase activity"/>
    <property type="evidence" value="ECO:0007669"/>
    <property type="project" value="UniProtKB-ARBA"/>
</dbReference>
<sequence length="163" mass="18924">MESHSIRLATKEDAPAILSLIQELADFEKEPQEVTITVETLIEDGWTKNRFICWVAEVDSKVVGIALCYFSYSTWKGTCLYLEDLYVQPQHRSKRIGMSLMTTCIKYAKENNLARVSWQALDWNKPAIDFYEKIGASMLNEWLNFRIFNAQFGTYLDKYDVAK</sequence>
<dbReference type="Pfam" id="PF00583">
    <property type="entry name" value="Acetyltransf_1"/>
    <property type="match status" value="1"/>
</dbReference>
<dbReference type="AlphaFoldDB" id="A0A2P6MU36"/>
<comment type="similarity">
    <text evidence="1">Belongs to the acetyltransferase family.</text>
</comment>
<evidence type="ECO:0000256" key="3">
    <source>
        <dbReference type="ARBA" id="ARBA00023315"/>
    </source>
</evidence>
<dbReference type="FunCoup" id="A0A2P6MU36">
    <property type="interactions" value="3"/>
</dbReference>
<dbReference type="EMBL" id="MDYQ01000414">
    <property type="protein sequence ID" value="PRP75176.1"/>
    <property type="molecule type" value="Genomic_DNA"/>
</dbReference>
<reference evidence="5 6" key="1">
    <citation type="journal article" date="2018" name="Genome Biol. Evol.">
        <title>Multiple Roots of Fruiting Body Formation in Amoebozoa.</title>
        <authorList>
            <person name="Hillmann F."/>
            <person name="Forbes G."/>
            <person name="Novohradska S."/>
            <person name="Ferling I."/>
            <person name="Riege K."/>
            <person name="Groth M."/>
            <person name="Westermann M."/>
            <person name="Marz M."/>
            <person name="Spaller T."/>
            <person name="Winckler T."/>
            <person name="Schaap P."/>
            <person name="Glockner G."/>
        </authorList>
    </citation>
    <scope>NUCLEOTIDE SEQUENCE [LARGE SCALE GENOMIC DNA]</scope>
    <source>
        <strain evidence="5 6">Jena</strain>
    </source>
</reference>
<dbReference type="InterPro" id="IPR000182">
    <property type="entry name" value="GNAT_dom"/>
</dbReference>
<dbReference type="CDD" id="cd04301">
    <property type="entry name" value="NAT_SF"/>
    <property type="match status" value="1"/>
</dbReference>
<keyword evidence="6" id="KW-1185">Reference proteome</keyword>
<dbReference type="InParanoid" id="A0A2P6MU36"/>
<dbReference type="InterPro" id="IPR051016">
    <property type="entry name" value="Diverse_Substrate_AcTransf"/>
</dbReference>
<dbReference type="InterPro" id="IPR016181">
    <property type="entry name" value="Acyl_CoA_acyltransferase"/>
</dbReference>
<feature type="domain" description="N-acetyltransferase" evidence="4">
    <location>
        <begin position="4"/>
        <end position="163"/>
    </location>
</feature>
<name>A0A2P6MU36_9EUKA</name>
<evidence type="ECO:0000256" key="1">
    <source>
        <dbReference type="ARBA" id="ARBA00008694"/>
    </source>
</evidence>
<gene>
    <name evidence="5" type="ORF">PROFUN_15933</name>
</gene>
<evidence type="ECO:0000259" key="4">
    <source>
        <dbReference type="PROSITE" id="PS51186"/>
    </source>
</evidence>
<dbReference type="Proteomes" id="UP000241769">
    <property type="component" value="Unassembled WGS sequence"/>
</dbReference>
<evidence type="ECO:0000313" key="5">
    <source>
        <dbReference type="EMBL" id="PRP75176.1"/>
    </source>
</evidence>
<proteinExistence type="inferred from homology"/>
<keyword evidence="2 5" id="KW-0808">Transferase</keyword>
<evidence type="ECO:0000256" key="2">
    <source>
        <dbReference type="ARBA" id="ARBA00022679"/>
    </source>
</evidence>
<accession>A0A2P6MU36</accession>
<protein>
    <submittedName>
        <fullName evidence="5">N-acetyltransferase</fullName>
    </submittedName>
</protein>
<organism evidence="5 6">
    <name type="scientific">Planoprotostelium fungivorum</name>
    <dbReference type="NCBI Taxonomy" id="1890364"/>
    <lineage>
        <taxon>Eukaryota</taxon>
        <taxon>Amoebozoa</taxon>
        <taxon>Evosea</taxon>
        <taxon>Variosea</taxon>
        <taxon>Cavosteliida</taxon>
        <taxon>Cavosteliaceae</taxon>
        <taxon>Planoprotostelium</taxon>
    </lineage>
</organism>
<dbReference type="STRING" id="1890364.A0A2P6MU36"/>
<dbReference type="OrthoDB" id="7305308at2759"/>
<dbReference type="PANTHER" id="PTHR10545">
    <property type="entry name" value="DIAMINE N-ACETYLTRANSFERASE"/>
    <property type="match status" value="1"/>
</dbReference>
<dbReference type="FunFam" id="3.40.630.30:FF:000064">
    <property type="entry name" value="GNAT family acetyltransferase"/>
    <property type="match status" value="1"/>
</dbReference>
<dbReference type="SUPFAM" id="SSF55729">
    <property type="entry name" value="Acyl-CoA N-acyltransferases (Nat)"/>
    <property type="match status" value="1"/>
</dbReference>
<dbReference type="Gene3D" id="3.40.630.30">
    <property type="match status" value="1"/>
</dbReference>
<evidence type="ECO:0000313" key="6">
    <source>
        <dbReference type="Proteomes" id="UP000241769"/>
    </source>
</evidence>
<keyword evidence="3" id="KW-0012">Acyltransferase</keyword>